<dbReference type="STRING" id="1702214.AL399_05580"/>
<feature type="transmembrane region" description="Helical" evidence="1">
    <location>
        <begin position="18"/>
        <end position="37"/>
    </location>
</feature>
<dbReference type="InterPro" id="IPR027853">
    <property type="entry name" value="DUF4492"/>
</dbReference>
<proteinExistence type="predicted"/>
<evidence type="ECO:0000313" key="2">
    <source>
        <dbReference type="EMBL" id="KQM08747.1"/>
    </source>
</evidence>
<keyword evidence="1" id="KW-1133">Transmembrane helix</keyword>
<name>A0A0Q4B6W7_9BACT</name>
<protein>
    <recommendedName>
        <fullName evidence="4">DUF4492 domain-containing protein</fullName>
    </recommendedName>
</protein>
<dbReference type="Proteomes" id="UP000054172">
    <property type="component" value="Unassembled WGS sequence"/>
</dbReference>
<dbReference type="AlphaFoldDB" id="A0A0Q4B6W7"/>
<evidence type="ECO:0000313" key="3">
    <source>
        <dbReference type="Proteomes" id="UP000054172"/>
    </source>
</evidence>
<accession>A0A0Q4B6W7</accession>
<dbReference type="Pfam" id="PF14899">
    <property type="entry name" value="DUF4492"/>
    <property type="match status" value="1"/>
</dbReference>
<keyword evidence="1" id="KW-0472">Membrane</keyword>
<gene>
    <name evidence="2" type="ORF">AL399_05580</name>
</gene>
<evidence type="ECO:0000256" key="1">
    <source>
        <dbReference type="SAM" id="Phobius"/>
    </source>
</evidence>
<dbReference type="PATRIC" id="fig|1702214.3.peg.160"/>
<dbReference type="EMBL" id="LIIK01000023">
    <property type="protein sequence ID" value="KQM08747.1"/>
    <property type="molecule type" value="Genomic_DNA"/>
</dbReference>
<comment type="caution">
    <text evidence="2">The sequence shown here is derived from an EMBL/GenBank/DDBJ whole genome shotgun (WGS) entry which is preliminary data.</text>
</comment>
<organism evidence="2 3">
    <name type="scientific">Candidatus [Bacteroides] periocalifornicus</name>
    <dbReference type="NCBI Taxonomy" id="1702214"/>
    <lineage>
        <taxon>Bacteria</taxon>
        <taxon>Pseudomonadati</taxon>
        <taxon>Bacteroidota</taxon>
    </lineage>
</organism>
<keyword evidence="1" id="KW-0812">Transmembrane</keyword>
<keyword evidence="3" id="KW-1185">Reference proteome</keyword>
<evidence type="ECO:0008006" key="4">
    <source>
        <dbReference type="Google" id="ProtNLM"/>
    </source>
</evidence>
<sequence length="65" mass="7619">MVVFYVDGFRGMTVGRTLWIVIIIKLVVMFGILRLFFFPDLLNSKFETDAQRGDYVIEELISKTR</sequence>
<reference evidence="2" key="1">
    <citation type="submission" date="2015-08" db="EMBL/GenBank/DDBJ databases">
        <title>Candidatus Bacteriodes Periocalifornicus.</title>
        <authorList>
            <person name="McLean J.S."/>
            <person name="Kelley S."/>
        </authorList>
    </citation>
    <scope>NUCLEOTIDE SEQUENCE [LARGE SCALE GENOMIC DNA]</scope>
    <source>
        <strain evidence="2">12B</strain>
    </source>
</reference>